<dbReference type="EMBL" id="PFET01000010">
    <property type="protein sequence ID" value="PJE75750.1"/>
    <property type="molecule type" value="Genomic_DNA"/>
</dbReference>
<organism evidence="2 3">
    <name type="scientific">Candidatus Uhrbacteria bacterium CG10_big_fil_rev_8_21_14_0_10_48_11</name>
    <dbReference type="NCBI Taxonomy" id="1975037"/>
    <lineage>
        <taxon>Bacteria</taxon>
        <taxon>Candidatus Uhriibacteriota</taxon>
    </lineage>
</organism>
<accession>A0A2M8LE77</accession>
<gene>
    <name evidence="2" type="ORF">COV04_03240</name>
</gene>
<evidence type="ECO:0000313" key="3">
    <source>
        <dbReference type="Proteomes" id="UP000231152"/>
    </source>
</evidence>
<feature type="domain" description="Xylose isomerase-like TIM barrel" evidence="1">
    <location>
        <begin position="27"/>
        <end position="262"/>
    </location>
</feature>
<proteinExistence type="predicted"/>
<evidence type="ECO:0000259" key="1">
    <source>
        <dbReference type="Pfam" id="PF01261"/>
    </source>
</evidence>
<dbReference type="InterPro" id="IPR013022">
    <property type="entry name" value="Xyl_isomerase-like_TIM-brl"/>
</dbReference>
<dbReference type="InterPro" id="IPR036237">
    <property type="entry name" value="Xyl_isomerase-like_sf"/>
</dbReference>
<dbReference type="Pfam" id="PF01261">
    <property type="entry name" value="AP_endonuc_2"/>
    <property type="match status" value="1"/>
</dbReference>
<dbReference type="AlphaFoldDB" id="A0A2M8LE77"/>
<comment type="caution">
    <text evidence="2">The sequence shown here is derived from an EMBL/GenBank/DDBJ whole genome shotgun (WGS) entry which is preliminary data.</text>
</comment>
<dbReference type="SUPFAM" id="SSF51658">
    <property type="entry name" value="Xylose isomerase-like"/>
    <property type="match status" value="1"/>
</dbReference>
<dbReference type="Gene3D" id="3.20.20.150">
    <property type="entry name" value="Divalent-metal-dependent TIM barrel enzymes"/>
    <property type="match status" value="1"/>
</dbReference>
<dbReference type="InterPro" id="IPR050312">
    <property type="entry name" value="IolE/XylAMocC-like"/>
</dbReference>
<sequence>MPRLKLSLSDQTFHRFGVIGHSLDRVFKFAKEAGFDGIELSETITTRLLQPKRIKAIADHFALPVTSVHQSPLRMLWSSLGSIEHVAGRASRMGAQAATIHFASVHRRATNNRFFGKIRALEERYQLSIGLENAMAQFAFFKLNALGYTHDPVRFRETIKRHNLHATYDIGHMASLVKDPATYFDTIKERLVNIHIQDYRAGFDHLSLGKGTLPIAKFLRHLVESNYQGLITLEVFPLNHHLFMSLAEVERTMRENLAFFREHSETTQPATT</sequence>
<evidence type="ECO:0000313" key="2">
    <source>
        <dbReference type="EMBL" id="PJE75750.1"/>
    </source>
</evidence>
<protein>
    <recommendedName>
        <fullName evidence="1">Xylose isomerase-like TIM barrel domain-containing protein</fullName>
    </recommendedName>
</protein>
<dbReference type="PANTHER" id="PTHR12110:SF41">
    <property type="entry name" value="INOSOSE DEHYDRATASE"/>
    <property type="match status" value="1"/>
</dbReference>
<reference evidence="2 3" key="1">
    <citation type="submission" date="2017-09" db="EMBL/GenBank/DDBJ databases">
        <title>Depth-based differentiation of microbial function through sediment-hosted aquifers and enrichment of novel symbionts in the deep terrestrial subsurface.</title>
        <authorList>
            <person name="Probst A.J."/>
            <person name="Ladd B."/>
            <person name="Jarett J.K."/>
            <person name="Geller-Mcgrath D.E."/>
            <person name="Sieber C.M."/>
            <person name="Emerson J.B."/>
            <person name="Anantharaman K."/>
            <person name="Thomas B.C."/>
            <person name="Malmstrom R."/>
            <person name="Stieglmeier M."/>
            <person name="Klingl A."/>
            <person name="Woyke T."/>
            <person name="Ryan C.M."/>
            <person name="Banfield J.F."/>
        </authorList>
    </citation>
    <scope>NUCLEOTIDE SEQUENCE [LARGE SCALE GENOMIC DNA]</scope>
    <source>
        <strain evidence="2">CG10_big_fil_rev_8_21_14_0_10_48_11</strain>
    </source>
</reference>
<dbReference type="Proteomes" id="UP000231152">
    <property type="component" value="Unassembled WGS sequence"/>
</dbReference>
<name>A0A2M8LE77_9BACT</name>
<dbReference type="PANTHER" id="PTHR12110">
    <property type="entry name" value="HYDROXYPYRUVATE ISOMERASE"/>
    <property type="match status" value="1"/>
</dbReference>